<gene>
    <name evidence="1" type="ORF">HG543_07160</name>
</gene>
<dbReference type="EMBL" id="JABBJJ010000022">
    <property type="protein sequence ID" value="NMO14636.1"/>
    <property type="molecule type" value="Genomic_DNA"/>
</dbReference>
<proteinExistence type="predicted"/>
<evidence type="ECO:0000313" key="2">
    <source>
        <dbReference type="Proteomes" id="UP000518300"/>
    </source>
</evidence>
<protein>
    <recommendedName>
        <fullName evidence="3">HEXXH motif domain-containing protein</fullName>
    </recommendedName>
</protein>
<evidence type="ECO:0000313" key="1">
    <source>
        <dbReference type="EMBL" id="NMO14636.1"/>
    </source>
</evidence>
<keyword evidence="2" id="KW-1185">Reference proteome</keyword>
<dbReference type="NCBIfam" id="TIGR04267">
    <property type="entry name" value="mod_HExxH"/>
    <property type="match status" value="1"/>
</dbReference>
<dbReference type="InterPro" id="IPR026337">
    <property type="entry name" value="AKG_HExxH"/>
</dbReference>
<dbReference type="RefSeq" id="WP_169343932.1">
    <property type="nucleotide sequence ID" value="NZ_JABBJJ010000022.1"/>
</dbReference>
<dbReference type="AlphaFoldDB" id="A0A848L7U5"/>
<evidence type="ECO:0008006" key="3">
    <source>
        <dbReference type="Google" id="ProtNLM"/>
    </source>
</evidence>
<dbReference type="Proteomes" id="UP000518300">
    <property type="component" value="Unassembled WGS sequence"/>
</dbReference>
<accession>A0A848L7U5</accession>
<reference evidence="1 2" key="1">
    <citation type="submission" date="2020-04" db="EMBL/GenBank/DDBJ databases">
        <title>Draft genome of Pyxidicoccus fallax type strain.</title>
        <authorList>
            <person name="Whitworth D.E."/>
        </authorList>
    </citation>
    <scope>NUCLEOTIDE SEQUENCE [LARGE SCALE GENOMIC DNA]</scope>
    <source>
        <strain evidence="1 2">DSM 14698</strain>
    </source>
</reference>
<organism evidence="1 2">
    <name type="scientific">Pyxidicoccus fallax</name>
    <dbReference type="NCBI Taxonomy" id="394095"/>
    <lineage>
        <taxon>Bacteria</taxon>
        <taxon>Pseudomonadati</taxon>
        <taxon>Myxococcota</taxon>
        <taxon>Myxococcia</taxon>
        <taxon>Myxococcales</taxon>
        <taxon>Cystobacterineae</taxon>
        <taxon>Myxococcaceae</taxon>
        <taxon>Pyxidicoccus</taxon>
    </lineage>
</organism>
<comment type="caution">
    <text evidence="1">The sequence shown here is derived from an EMBL/GenBank/DDBJ whole genome shotgun (WGS) entry which is preliminary data.</text>
</comment>
<sequence length="472" mass="53086">MNDINAYLFPPALDTAKKAQVRERIQVHRASVMDAYLPMLQDTAMTTRLGAERSAALQDFISELLVLSTRAPERLTELMSHWAPASLLNALVSKEPRVDAQLDQYVGNLQALLIGYHLEGKGVSPKVRFRTTPSLYDLRTSTRIQVRGVPEGQKVEWDFAGNSLTLRHAGGAPIQVPLPLANGGAVERTPLTWSKSWNVPIIEDNAVLGIVGTTPQELRKEVEDPNWEPLSLHDSAEAAYRIIADLWPEMLDWSPLLCTGLVDMNGPRSPHVHRSASYGPASPIFVTRVDDPFKHAGDIVHELQHQRMHLIMDTSAFGKWNDPTQNTASPYRSDPRPMRGLHLGIHAFLAVNRLRLRQHARAESPDEHYRYLLNAHRINLFTFRTLLEFEDIRPHGRAMFAEYARELLAQHELIEPGASREMSETFDQHMRAHIQAVAGRATEKIINTGPEFMDWAEIAKLAARYAERGSAS</sequence>
<name>A0A848L7U5_9BACT</name>